<dbReference type="InterPro" id="IPR049625">
    <property type="entry name" value="Glyco_transf_61_cat"/>
</dbReference>
<dbReference type="Pfam" id="PF04577">
    <property type="entry name" value="Glyco_transf_61"/>
    <property type="match status" value="1"/>
</dbReference>
<dbReference type="EMBL" id="JAVXUP010001666">
    <property type="protein sequence ID" value="KAK3009232.1"/>
    <property type="molecule type" value="Genomic_DNA"/>
</dbReference>
<comment type="subcellular location">
    <subcellularLocation>
        <location evidence="1">Golgi apparatus membrane</location>
        <topology evidence="1">Single-pass type II membrane protein</topology>
    </subcellularLocation>
</comment>
<evidence type="ECO:0000256" key="1">
    <source>
        <dbReference type="ARBA" id="ARBA00004323"/>
    </source>
</evidence>
<evidence type="ECO:0000259" key="5">
    <source>
        <dbReference type="Pfam" id="PF04577"/>
    </source>
</evidence>
<keyword evidence="2" id="KW-0328">Glycosyltransferase</keyword>
<gene>
    <name evidence="6" type="ORF">RJ639_014769</name>
</gene>
<organism evidence="6 7">
    <name type="scientific">Escallonia herrerae</name>
    <dbReference type="NCBI Taxonomy" id="1293975"/>
    <lineage>
        <taxon>Eukaryota</taxon>
        <taxon>Viridiplantae</taxon>
        <taxon>Streptophyta</taxon>
        <taxon>Embryophyta</taxon>
        <taxon>Tracheophyta</taxon>
        <taxon>Spermatophyta</taxon>
        <taxon>Magnoliopsida</taxon>
        <taxon>eudicotyledons</taxon>
        <taxon>Gunneridae</taxon>
        <taxon>Pentapetalae</taxon>
        <taxon>asterids</taxon>
        <taxon>campanulids</taxon>
        <taxon>Escalloniales</taxon>
        <taxon>Escalloniaceae</taxon>
        <taxon>Escallonia</taxon>
    </lineage>
</organism>
<dbReference type="AlphaFoldDB" id="A0AA88VJB0"/>
<sequence>MSDISGTNGDARINGNSATIFVATSPSGAYAGNSSWNIRPYGRKGDEIAMGKVRSGNHFHSFTDVLIPLFLTSREFNGEVQFLVSDFRPSWTSKYRKVLEKLSRYETIDIDKQEGVHCFPNMIVGLKHHKEFNIDPAMSRYSMKDFRQFLRGAYSLQRETAIKLRNREEEKPRLLMITRRRTRASMNEAEIANMAQSLGYNVILAEPDGDLSRFAHLVNSCDVMMGVQGAGLTNMVFLHESAVLIQVVPFGGWSGSQELTLESLQRI</sequence>
<proteinExistence type="predicted"/>
<name>A0AA88VJB0_9ASTE</name>
<keyword evidence="7" id="KW-1185">Reference proteome</keyword>
<dbReference type="InterPro" id="IPR007657">
    <property type="entry name" value="Glycosyltransferase_61"/>
</dbReference>
<dbReference type="PANTHER" id="PTHR20961">
    <property type="entry name" value="GLYCOSYLTRANSFERASE"/>
    <property type="match status" value="1"/>
</dbReference>
<dbReference type="GO" id="GO:0016763">
    <property type="term" value="F:pentosyltransferase activity"/>
    <property type="evidence" value="ECO:0007669"/>
    <property type="project" value="UniProtKB-ARBA"/>
</dbReference>
<feature type="domain" description="Glycosyltransferase 61 catalytic" evidence="5">
    <location>
        <begin position="60"/>
        <end position="245"/>
    </location>
</feature>
<protein>
    <recommendedName>
        <fullName evidence="5">Glycosyltransferase 61 catalytic domain-containing protein</fullName>
    </recommendedName>
</protein>
<evidence type="ECO:0000256" key="3">
    <source>
        <dbReference type="ARBA" id="ARBA00022679"/>
    </source>
</evidence>
<keyword evidence="3" id="KW-0808">Transferase</keyword>
<comment type="caution">
    <text evidence="6">The sequence shown here is derived from an EMBL/GenBank/DDBJ whole genome shotgun (WGS) entry which is preliminary data.</text>
</comment>
<dbReference type="GO" id="GO:0000139">
    <property type="term" value="C:Golgi membrane"/>
    <property type="evidence" value="ECO:0007669"/>
    <property type="project" value="UniProtKB-SubCell"/>
</dbReference>
<evidence type="ECO:0000313" key="6">
    <source>
        <dbReference type="EMBL" id="KAK3009232.1"/>
    </source>
</evidence>
<dbReference type="Proteomes" id="UP001188597">
    <property type="component" value="Unassembled WGS sequence"/>
</dbReference>
<reference evidence="6" key="1">
    <citation type="submission" date="2022-12" db="EMBL/GenBank/DDBJ databases">
        <title>Draft genome assemblies for two species of Escallonia (Escalloniales).</title>
        <authorList>
            <person name="Chanderbali A."/>
            <person name="Dervinis C."/>
            <person name="Anghel I."/>
            <person name="Soltis D."/>
            <person name="Soltis P."/>
            <person name="Zapata F."/>
        </authorList>
    </citation>
    <scope>NUCLEOTIDE SEQUENCE</scope>
    <source>
        <strain evidence="6">UCBG64.0493</strain>
        <tissue evidence="6">Leaf</tissue>
    </source>
</reference>
<accession>A0AA88VJB0</accession>
<evidence type="ECO:0000256" key="2">
    <source>
        <dbReference type="ARBA" id="ARBA00022676"/>
    </source>
</evidence>
<dbReference type="PANTHER" id="PTHR20961:SF5">
    <property type="entry name" value="GLYCOSYLTRANSFERASE-RELATED"/>
    <property type="match status" value="1"/>
</dbReference>
<keyword evidence="4" id="KW-0325">Glycoprotein</keyword>
<evidence type="ECO:0000313" key="7">
    <source>
        <dbReference type="Proteomes" id="UP001188597"/>
    </source>
</evidence>
<evidence type="ECO:0000256" key="4">
    <source>
        <dbReference type="ARBA" id="ARBA00023180"/>
    </source>
</evidence>